<evidence type="ECO:0000313" key="2">
    <source>
        <dbReference type="Proteomes" id="UP000293398"/>
    </source>
</evidence>
<sequence length="121" mass="13342">MSPFYFHFYFGMAGHDSKRCKPGAIARIQGNTAQNTIQGTRAPRLAHASDWKWQELRMAPGAVRHWVRHMAHRPDTTTIVIAATSGLHYSGFAAQPSEGNGERATGNVGKNAAQVILQRRS</sequence>
<dbReference type="EMBL" id="SHKO01000002">
    <property type="protein sequence ID" value="RZT94151.1"/>
    <property type="molecule type" value="Genomic_DNA"/>
</dbReference>
<protein>
    <submittedName>
        <fullName evidence="1">Uncharacterized protein</fullName>
    </submittedName>
</protein>
<accession>A0A4Q7VBE5</accession>
<reference evidence="1 2" key="1">
    <citation type="submission" date="2019-02" db="EMBL/GenBank/DDBJ databases">
        <title>Genomic Encyclopedia of Type Strains, Phase IV (KMG-IV): sequencing the most valuable type-strain genomes for metagenomic binning, comparative biology and taxonomic classification.</title>
        <authorList>
            <person name="Goeker M."/>
        </authorList>
    </citation>
    <scope>NUCLEOTIDE SEQUENCE [LARGE SCALE GENOMIC DNA]</scope>
    <source>
        <strain evidence="1 2">DSM 23814</strain>
    </source>
</reference>
<keyword evidence="2" id="KW-1185">Reference proteome</keyword>
<name>A0A4Q7VBE5_9BURK</name>
<evidence type="ECO:0000313" key="1">
    <source>
        <dbReference type="EMBL" id="RZT94151.1"/>
    </source>
</evidence>
<comment type="caution">
    <text evidence="1">The sequence shown here is derived from an EMBL/GenBank/DDBJ whole genome shotgun (WGS) entry which is preliminary data.</text>
</comment>
<proteinExistence type="predicted"/>
<dbReference type="AlphaFoldDB" id="A0A4Q7VBE5"/>
<dbReference type="Proteomes" id="UP000293398">
    <property type="component" value="Unassembled WGS sequence"/>
</dbReference>
<organism evidence="1 2">
    <name type="scientific">Advenella incenata</name>
    <dbReference type="NCBI Taxonomy" id="267800"/>
    <lineage>
        <taxon>Bacteria</taxon>
        <taxon>Pseudomonadati</taxon>
        <taxon>Pseudomonadota</taxon>
        <taxon>Betaproteobacteria</taxon>
        <taxon>Burkholderiales</taxon>
        <taxon>Alcaligenaceae</taxon>
    </lineage>
</organism>
<gene>
    <name evidence="1" type="ORF">EV681_2568</name>
</gene>